<dbReference type="SUPFAM" id="SSF51182">
    <property type="entry name" value="RmlC-like cupins"/>
    <property type="match status" value="1"/>
</dbReference>
<feature type="chain" id="PRO_5003224702" description="Cupin domain protein" evidence="2">
    <location>
        <begin position="26"/>
        <end position="180"/>
    </location>
</feature>
<name>E7S0L0_9BURK</name>
<comment type="caution">
    <text evidence="3">The sequence shown here is derived from an EMBL/GenBank/DDBJ whole genome shotgun (WGS) entry which is preliminary data.</text>
</comment>
<proteinExistence type="predicted"/>
<dbReference type="RefSeq" id="WP_005674930.1">
    <property type="nucleotide sequence ID" value="NZ_CP146288.1"/>
</dbReference>
<feature type="compositionally biased region" description="Basic residues" evidence="1">
    <location>
        <begin position="154"/>
        <end position="170"/>
    </location>
</feature>
<accession>E7S0L0</accession>
<dbReference type="EMBL" id="AEQP01000023">
    <property type="protein sequence ID" value="EFV93784.1"/>
    <property type="molecule type" value="Genomic_DNA"/>
</dbReference>
<dbReference type="AlphaFoldDB" id="E7S0L0"/>
<organism evidence="3 4">
    <name type="scientific">Lautropia mirabilis ATCC 51599</name>
    <dbReference type="NCBI Taxonomy" id="887898"/>
    <lineage>
        <taxon>Bacteria</taxon>
        <taxon>Pseudomonadati</taxon>
        <taxon>Pseudomonadota</taxon>
        <taxon>Betaproteobacteria</taxon>
        <taxon>Burkholderiales</taxon>
        <taxon>Burkholderiaceae</taxon>
        <taxon>Lautropia</taxon>
    </lineage>
</organism>
<feature type="signal peptide" evidence="2">
    <location>
        <begin position="1"/>
        <end position="25"/>
    </location>
</feature>
<dbReference type="HOGENOM" id="CLU_1494473_0_0_4"/>
<gene>
    <name evidence="3" type="ORF">HMPREF0551_2474</name>
</gene>
<dbReference type="eggNOG" id="COG1917">
    <property type="taxonomic scope" value="Bacteria"/>
</dbReference>
<keyword evidence="2" id="KW-0732">Signal</keyword>
<feature type="compositionally biased region" description="Basic and acidic residues" evidence="1">
    <location>
        <begin position="171"/>
        <end position="180"/>
    </location>
</feature>
<protein>
    <recommendedName>
        <fullName evidence="5">Cupin domain protein</fullName>
    </recommendedName>
</protein>
<evidence type="ECO:0000256" key="2">
    <source>
        <dbReference type="SAM" id="SignalP"/>
    </source>
</evidence>
<evidence type="ECO:0008006" key="5">
    <source>
        <dbReference type="Google" id="ProtNLM"/>
    </source>
</evidence>
<dbReference type="Proteomes" id="UP000011021">
    <property type="component" value="Unassembled WGS sequence"/>
</dbReference>
<dbReference type="InterPro" id="IPR014710">
    <property type="entry name" value="RmlC-like_jellyroll"/>
</dbReference>
<reference evidence="3 4" key="1">
    <citation type="submission" date="2010-12" db="EMBL/GenBank/DDBJ databases">
        <authorList>
            <person name="Muzny D."/>
            <person name="Qin X."/>
            <person name="Deng J."/>
            <person name="Jiang H."/>
            <person name="Liu Y."/>
            <person name="Qu J."/>
            <person name="Song X.-Z."/>
            <person name="Zhang L."/>
            <person name="Thornton R."/>
            <person name="Coyle M."/>
            <person name="Francisco L."/>
            <person name="Jackson L."/>
            <person name="Javaid M."/>
            <person name="Korchina V."/>
            <person name="Kovar C."/>
            <person name="Mata R."/>
            <person name="Mathew T."/>
            <person name="Ngo R."/>
            <person name="Nguyen L."/>
            <person name="Nguyen N."/>
            <person name="Okwuonu G."/>
            <person name="Ongeri F."/>
            <person name="Pham C."/>
            <person name="Simmons D."/>
            <person name="Wilczek-Boney K."/>
            <person name="Hale W."/>
            <person name="Jakkamsetti A."/>
            <person name="Pham P."/>
            <person name="Ruth R."/>
            <person name="San Lucas F."/>
            <person name="Warren J."/>
            <person name="Zhang J."/>
            <person name="Zhao Z."/>
            <person name="Zhou C."/>
            <person name="Zhu D."/>
            <person name="Lee S."/>
            <person name="Bess C."/>
            <person name="Blankenburg K."/>
            <person name="Forbes L."/>
            <person name="Fu Q."/>
            <person name="Gubbala S."/>
            <person name="Hirani K."/>
            <person name="Jayaseelan J.C."/>
            <person name="Lara F."/>
            <person name="Munidasa M."/>
            <person name="Palculict T."/>
            <person name="Patil S."/>
            <person name="Pu L.-L."/>
            <person name="Saada N."/>
            <person name="Tang L."/>
            <person name="Weissenberger G."/>
            <person name="Zhu Y."/>
            <person name="Hemphill L."/>
            <person name="Shang Y."/>
            <person name="Youmans B."/>
            <person name="Ayvaz T."/>
            <person name="Ross M."/>
            <person name="Santibanez J."/>
            <person name="Aqrawi P."/>
            <person name="Gross S."/>
            <person name="Joshi V."/>
            <person name="Fowler G."/>
            <person name="Nazareth L."/>
            <person name="Reid J."/>
            <person name="Worley K."/>
            <person name="Petrosino J."/>
            <person name="Highlander S."/>
            <person name="Gibbs R."/>
        </authorList>
    </citation>
    <scope>NUCLEOTIDE SEQUENCE [LARGE SCALE GENOMIC DNA]</scope>
    <source>
        <strain evidence="3 4">ATCC 51599</strain>
    </source>
</reference>
<evidence type="ECO:0000313" key="4">
    <source>
        <dbReference type="Proteomes" id="UP000011021"/>
    </source>
</evidence>
<evidence type="ECO:0000256" key="1">
    <source>
        <dbReference type="SAM" id="MobiDB-lite"/>
    </source>
</evidence>
<keyword evidence="4" id="KW-1185">Reference proteome</keyword>
<evidence type="ECO:0000313" key="3">
    <source>
        <dbReference type="EMBL" id="EFV93784.1"/>
    </source>
</evidence>
<sequence>MNAIRPLATLLATAALATLPLAASAHEDNAKHDHGTDAHAQVPQGVDKVLTPDQIDLSSGKAILDANDHYNVRILRIQIPANKELQPHGPKEGYFFVNVISGTLQLGFGNTYDASKLQTLPPGSIFTHPAGQQHFAKTGNEPVVLQITAINPHSAKKHDHHHHGKKHDHAKGHQHEKSGK</sequence>
<dbReference type="InterPro" id="IPR011051">
    <property type="entry name" value="RmlC_Cupin_sf"/>
</dbReference>
<dbReference type="Gene3D" id="2.60.120.10">
    <property type="entry name" value="Jelly Rolls"/>
    <property type="match status" value="1"/>
</dbReference>
<dbReference type="CDD" id="cd06989">
    <property type="entry name" value="cupin_DRT102"/>
    <property type="match status" value="1"/>
</dbReference>
<dbReference type="STRING" id="887898.HMPREF0551_2474"/>
<feature type="region of interest" description="Disordered" evidence="1">
    <location>
        <begin position="153"/>
        <end position="180"/>
    </location>
</feature>